<keyword evidence="2" id="KW-1185">Reference proteome</keyword>
<gene>
    <name evidence="1" type="ORF">GPUN_2533</name>
</gene>
<protein>
    <recommendedName>
        <fullName evidence="3">Arylmalonate decarboxylase</fullName>
    </recommendedName>
</protein>
<sequence length="267" mass="29534">MKILSKTVLPSPSYAIPKLGIIAAPGWIDPTAREFYSLCNQAVEIAQTIMPPVGFDYSFEQIEQLEPHIKTAAQLLKDSGTELIIQVGPAFSYFNDYTSAGARALQQRLTDACGCKVILNGVAVLDAIHDLGCKRVILACPYYNEQWKLRFLTFLQSVDLVIQGCQTFTEQGIFASQQEVDIRYYDFSAEEIKQSLRLARASAPNAEMVLVGGAGLRFLNIIEELEQEFGVPILSADIALHWATAKALNIDITDKKLGRLLRTTKSS</sequence>
<organism evidence="1 2">
    <name type="scientific">Glaciecola punicea ACAM 611</name>
    <dbReference type="NCBI Taxonomy" id="1121923"/>
    <lineage>
        <taxon>Bacteria</taxon>
        <taxon>Pseudomonadati</taxon>
        <taxon>Pseudomonadota</taxon>
        <taxon>Gammaproteobacteria</taxon>
        <taxon>Alteromonadales</taxon>
        <taxon>Alteromonadaceae</taxon>
        <taxon>Glaciecola</taxon>
    </lineage>
</organism>
<dbReference type="RefSeq" id="WP_006007014.1">
    <property type="nucleotide sequence ID" value="NZ_BAET01000030.1"/>
</dbReference>
<evidence type="ECO:0008006" key="3">
    <source>
        <dbReference type="Google" id="ProtNLM"/>
    </source>
</evidence>
<accession>H5TEC1</accession>
<dbReference type="Proteomes" id="UP000053586">
    <property type="component" value="Unassembled WGS sequence"/>
</dbReference>
<reference evidence="1 2" key="2">
    <citation type="journal article" date="2017" name="Antonie Van Leeuwenhoek">
        <title>Rhizobium rhizosphaerae sp. nov., a novel species isolated from rice rhizosphere.</title>
        <authorList>
            <person name="Zhao J.J."/>
            <person name="Zhang J."/>
            <person name="Zhang R.J."/>
            <person name="Zhang C.W."/>
            <person name="Yin H.Q."/>
            <person name="Zhang X.X."/>
        </authorList>
    </citation>
    <scope>NUCLEOTIDE SEQUENCE [LARGE SCALE GENOMIC DNA]</scope>
    <source>
        <strain evidence="1 2">ACAM 611</strain>
    </source>
</reference>
<reference evidence="1 2" key="1">
    <citation type="journal article" date="2012" name="J. Bacteriol.">
        <title>Genome sequence of proteorhodopsin-containing sea ice bacterium Glaciecola punicea ACAM 611T.</title>
        <authorList>
            <person name="Qin Q.-L."/>
            <person name="Xie B.-B."/>
            <person name="Shu Y.-L."/>
            <person name="Rong J.-C."/>
            <person name="Zhao D.-L."/>
            <person name="Zhang X.-Y."/>
            <person name="Chen X.-L."/>
            <person name="Zhou B.-C."/>
            <person name="Zhanga Y.-Z."/>
        </authorList>
    </citation>
    <scope>NUCLEOTIDE SEQUENCE [LARGE SCALE GENOMIC DNA]</scope>
    <source>
        <strain evidence="1 2">ACAM 611</strain>
    </source>
</reference>
<dbReference type="eggNOG" id="COG3473">
    <property type="taxonomic scope" value="Bacteria"/>
</dbReference>
<comment type="caution">
    <text evidence="1">The sequence shown here is derived from an EMBL/GenBank/DDBJ whole genome shotgun (WGS) entry which is preliminary data.</text>
</comment>
<dbReference type="AlphaFoldDB" id="H5TEC1"/>
<dbReference type="Gene3D" id="3.40.50.12500">
    <property type="match status" value="1"/>
</dbReference>
<dbReference type="InterPro" id="IPR053714">
    <property type="entry name" value="Iso_Racemase_Enz_sf"/>
</dbReference>
<evidence type="ECO:0000313" key="2">
    <source>
        <dbReference type="Proteomes" id="UP000053586"/>
    </source>
</evidence>
<dbReference type="EMBL" id="BAET01000030">
    <property type="protein sequence ID" value="GAB56648.1"/>
    <property type="molecule type" value="Genomic_DNA"/>
</dbReference>
<dbReference type="PANTHER" id="PTHR40267:SF1">
    <property type="entry name" value="BLR3294 PROTEIN"/>
    <property type="match status" value="1"/>
</dbReference>
<dbReference type="InterPro" id="IPR026286">
    <property type="entry name" value="MaiA/AMDase"/>
</dbReference>
<evidence type="ECO:0000313" key="1">
    <source>
        <dbReference type="EMBL" id="GAB56648.1"/>
    </source>
</evidence>
<dbReference type="OrthoDB" id="483160at2"/>
<proteinExistence type="predicted"/>
<name>H5TEC1_9ALTE</name>
<dbReference type="PANTHER" id="PTHR40267">
    <property type="entry name" value="BLR3294 PROTEIN"/>
    <property type="match status" value="1"/>
</dbReference>
<dbReference type="STRING" id="56804.BAE46_09345"/>
<dbReference type="Pfam" id="PF17645">
    <property type="entry name" value="Amdase"/>
    <property type="match status" value="1"/>
</dbReference>